<accession>G9XTN1</accession>
<organism evidence="1 2">
    <name type="scientific">Desulfitobacterium hafniense DP7</name>
    <dbReference type="NCBI Taxonomy" id="537010"/>
    <lineage>
        <taxon>Bacteria</taxon>
        <taxon>Bacillati</taxon>
        <taxon>Bacillota</taxon>
        <taxon>Clostridia</taxon>
        <taxon>Eubacteriales</taxon>
        <taxon>Desulfitobacteriaceae</taxon>
        <taxon>Desulfitobacterium</taxon>
    </lineage>
</organism>
<evidence type="ECO:0000313" key="2">
    <source>
        <dbReference type="Proteomes" id="UP000004416"/>
    </source>
</evidence>
<name>G9XTN1_DESHA</name>
<dbReference type="AlphaFoldDB" id="G9XTN1"/>
<dbReference type="Proteomes" id="UP000004416">
    <property type="component" value="Unassembled WGS sequence"/>
</dbReference>
<dbReference type="HOGENOM" id="CLU_3243651_0_0_9"/>
<sequence>RKQCFRGFLYEKVKETMHIARREDKVVVNLYKNIEKIRNKTL</sequence>
<evidence type="ECO:0000313" key="1">
    <source>
        <dbReference type="EMBL" id="EHL04980.1"/>
    </source>
</evidence>
<reference evidence="1 2" key="1">
    <citation type="submission" date="2011-08" db="EMBL/GenBank/DDBJ databases">
        <authorList>
            <person name="Weinstock G."/>
            <person name="Sodergren E."/>
            <person name="Clifton S."/>
            <person name="Fulton L."/>
            <person name="Fulton B."/>
            <person name="Courtney L."/>
            <person name="Fronick C."/>
            <person name="Harrison M."/>
            <person name="Strong C."/>
            <person name="Farmer C."/>
            <person name="Delahaunty K."/>
            <person name="Markovic C."/>
            <person name="Hall O."/>
            <person name="Minx P."/>
            <person name="Tomlinson C."/>
            <person name="Mitreva M."/>
            <person name="Hou S."/>
            <person name="Chen J."/>
            <person name="Wollam A."/>
            <person name="Pepin K.H."/>
            <person name="Johnson M."/>
            <person name="Bhonagiri V."/>
            <person name="Zhang X."/>
            <person name="Suruliraj S."/>
            <person name="Warren W."/>
            <person name="Chinwalla A."/>
            <person name="Mardis E.R."/>
            <person name="Wilson R.K."/>
        </authorList>
    </citation>
    <scope>NUCLEOTIDE SEQUENCE [LARGE SCALE GENOMIC DNA]</scope>
    <source>
        <strain evidence="1 2">DP7</strain>
    </source>
</reference>
<proteinExistence type="predicted"/>
<comment type="caution">
    <text evidence="1">The sequence shown here is derived from an EMBL/GenBank/DDBJ whole genome shotgun (WGS) entry which is preliminary data.</text>
</comment>
<dbReference type="EMBL" id="AFZX01000110">
    <property type="protein sequence ID" value="EHL04980.1"/>
    <property type="molecule type" value="Genomic_DNA"/>
</dbReference>
<feature type="non-terminal residue" evidence="1">
    <location>
        <position position="1"/>
    </location>
</feature>
<gene>
    <name evidence="1" type="ORF">HMPREF0322_04338</name>
</gene>
<protein>
    <submittedName>
        <fullName evidence="1">Uncharacterized protein</fullName>
    </submittedName>
</protein>